<evidence type="ECO:0000259" key="2">
    <source>
        <dbReference type="Pfam" id="PF00326"/>
    </source>
</evidence>
<dbReference type="Proteomes" id="UP000092666">
    <property type="component" value="Unassembled WGS sequence"/>
</dbReference>
<evidence type="ECO:0000313" key="3">
    <source>
        <dbReference type="EMBL" id="OCF36867.1"/>
    </source>
</evidence>
<sequence length="864" mass="95791">MREHPLMGSPLAPFVDLNEDPDRNFAQRPYDESETWPSELGQGGKVRWKRFPVGADGFTNVVYPDIRWDQLRSDHGWVALQYQVTLRNTLCVPRIGLKEKTPIRIDLIQGVEFALIPSTSSASTPSSSSEILQTPVTWYNGDIYDFASTPDGIRDQSTSTSNFARSLLLDPGEYLILVRAIYEIRMFGDPGVGNPPVIRMKVQIEVEEEEDQAVLVEGIGKVPDVIEGLFMGNWISVGVRLPEGLEVVTVMGVESTFANSITVELPREVKIMPGQTRLVAVKLQQKSALPACCRSFEVRLKIRAGYPRQHTRTLVWHPKFQHLDLGDEALPPFRISFASPPPAQTGTPAHISHAMVVPPRRPLPVQPTSEKVLPPVILALHGAGVDAIASPWKETMPEIPGVWAVLPTGRNEWGEDWHGGSMEDVWAARDAFSDLSRHVGFATSDKTILMGHSNGGQGAWHLAARYADRIVGLVAASGWLTIQHYVPYTETTSTHYADPALVGILSSSLAPYNNDLYLSNLVDIPILIIHGSEDDNVPPRHSKAYVNLISSWAGKQASDTVKLVEIPRKGHWWEDVLRSTHVTDFIVDLPPQKSWDEQRRQGFTLTTANPQESGGRAGIRIVELDIPGRLARLDVNARQWRGDNPAFPLDLRGTNIKRIELRTKPMADGYRITMRKHRESWVQEKIAQAGPLTPPRAYGPMIRILSSRGSITLIIPATSPVHRDIAKRVAHDIFVYHRMDSEIIDDREGLIRVAGERIGDGSVVVIGRPEENLYANWMVKQAKVPLTFPTKGVFLLEDKLVYDRGAAKKLVIGLISLYPHPTSASGLAVLIAGNDDVGLELATRLFPLRTGVPVSTTLVQRTMS</sequence>
<evidence type="ECO:0000313" key="4">
    <source>
        <dbReference type="Proteomes" id="UP000092666"/>
    </source>
</evidence>
<protein>
    <recommendedName>
        <fullName evidence="2">Peptidase S9 prolyl oligopeptidase catalytic domain-containing protein</fullName>
    </recommendedName>
</protein>
<dbReference type="SUPFAM" id="SSF53474">
    <property type="entry name" value="alpha/beta-Hydrolases"/>
    <property type="match status" value="1"/>
</dbReference>
<dbReference type="AlphaFoldDB" id="A0A1B9H0U0"/>
<keyword evidence="4" id="KW-1185">Reference proteome</keyword>
<name>A0A1B9H0U0_9TREE</name>
<gene>
    <name evidence="3" type="ORF">I316_01464</name>
</gene>
<proteinExistence type="predicted"/>
<accession>A0A1B9H0U0</accession>
<reference evidence="4" key="2">
    <citation type="submission" date="2013-12" db="EMBL/GenBank/DDBJ databases">
        <title>Evolution of pathogenesis and genome organization in the Tremellales.</title>
        <authorList>
            <person name="Cuomo C."/>
            <person name="Litvintseva A."/>
            <person name="Heitman J."/>
            <person name="Chen Y."/>
            <person name="Sun S."/>
            <person name="Springer D."/>
            <person name="Dromer F."/>
            <person name="Young S."/>
            <person name="Zeng Q."/>
            <person name="Chapman S."/>
            <person name="Gujja S."/>
            <person name="Saif S."/>
            <person name="Birren B."/>
        </authorList>
    </citation>
    <scope>NUCLEOTIDE SEQUENCE [LARGE SCALE GENOMIC DNA]</scope>
    <source>
        <strain evidence="4">BCC8398</strain>
    </source>
</reference>
<feature type="domain" description="Peptidase S9 prolyl oligopeptidase catalytic" evidence="2">
    <location>
        <begin position="413"/>
        <end position="576"/>
    </location>
</feature>
<dbReference type="OrthoDB" id="449091at2759"/>
<dbReference type="InterPro" id="IPR029058">
    <property type="entry name" value="AB_hydrolase_fold"/>
</dbReference>
<dbReference type="InterPro" id="IPR050955">
    <property type="entry name" value="Plant_Biomass_Hydrol_Est"/>
</dbReference>
<dbReference type="EMBL" id="KI669494">
    <property type="protein sequence ID" value="OCF36867.1"/>
    <property type="molecule type" value="Genomic_DNA"/>
</dbReference>
<dbReference type="GO" id="GO:0006508">
    <property type="term" value="P:proteolysis"/>
    <property type="evidence" value="ECO:0007669"/>
    <property type="project" value="InterPro"/>
</dbReference>
<dbReference type="STRING" id="1296120.A0A1B9H0U0"/>
<dbReference type="Pfam" id="PF00326">
    <property type="entry name" value="Peptidase_S9"/>
    <property type="match status" value="1"/>
</dbReference>
<reference evidence="3 4" key="1">
    <citation type="submission" date="2013-07" db="EMBL/GenBank/DDBJ databases">
        <title>The Genome Sequence of Cryptococcus heveanensis BCC8398.</title>
        <authorList>
            <consortium name="The Broad Institute Genome Sequencing Platform"/>
            <person name="Cuomo C."/>
            <person name="Litvintseva A."/>
            <person name="Chen Y."/>
            <person name="Heitman J."/>
            <person name="Sun S."/>
            <person name="Springer D."/>
            <person name="Dromer F."/>
            <person name="Young S.K."/>
            <person name="Zeng Q."/>
            <person name="Gargeya S."/>
            <person name="Fitzgerald M."/>
            <person name="Abouelleil A."/>
            <person name="Alvarado L."/>
            <person name="Berlin A.M."/>
            <person name="Chapman S.B."/>
            <person name="Dewar J."/>
            <person name="Goldberg J."/>
            <person name="Griggs A."/>
            <person name="Gujja S."/>
            <person name="Hansen M."/>
            <person name="Howarth C."/>
            <person name="Imamovic A."/>
            <person name="Larimer J."/>
            <person name="McCowan C."/>
            <person name="Murphy C."/>
            <person name="Pearson M."/>
            <person name="Priest M."/>
            <person name="Roberts A."/>
            <person name="Saif S."/>
            <person name="Shea T."/>
            <person name="Sykes S."/>
            <person name="Wortman J."/>
            <person name="Nusbaum C."/>
            <person name="Birren B."/>
        </authorList>
    </citation>
    <scope>NUCLEOTIDE SEQUENCE [LARGE SCALE GENOMIC DNA]</scope>
    <source>
        <strain evidence="3 4">BCC8398</strain>
    </source>
</reference>
<evidence type="ECO:0000256" key="1">
    <source>
        <dbReference type="ARBA" id="ARBA00022729"/>
    </source>
</evidence>
<dbReference type="GO" id="GO:0008236">
    <property type="term" value="F:serine-type peptidase activity"/>
    <property type="evidence" value="ECO:0007669"/>
    <property type="project" value="InterPro"/>
</dbReference>
<dbReference type="PANTHER" id="PTHR43037">
    <property type="entry name" value="UNNAMED PRODUCT-RELATED"/>
    <property type="match status" value="1"/>
</dbReference>
<dbReference type="Gene3D" id="3.40.50.1820">
    <property type="entry name" value="alpha/beta hydrolase"/>
    <property type="match status" value="1"/>
</dbReference>
<dbReference type="PANTHER" id="PTHR43037:SF4">
    <property type="entry name" value="PEPTIDASE S9 PROLYL OLIGOPEPTIDASE CATALYTIC DOMAIN-CONTAINING PROTEIN"/>
    <property type="match status" value="1"/>
</dbReference>
<dbReference type="InterPro" id="IPR001375">
    <property type="entry name" value="Peptidase_S9_cat"/>
</dbReference>
<keyword evidence="1" id="KW-0732">Signal</keyword>
<organism evidence="3 4">
    <name type="scientific">Kwoniella heveanensis BCC8398</name>
    <dbReference type="NCBI Taxonomy" id="1296120"/>
    <lineage>
        <taxon>Eukaryota</taxon>
        <taxon>Fungi</taxon>
        <taxon>Dikarya</taxon>
        <taxon>Basidiomycota</taxon>
        <taxon>Agaricomycotina</taxon>
        <taxon>Tremellomycetes</taxon>
        <taxon>Tremellales</taxon>
        <taxon>Cryptococcaceae</taxon>
        <taxon>Kwoniella</taxon>
    </lineage>
</organism>